<gene>
    <name evidence="1" type="primary">Acey_s0043.g806</name>
    <name evidence="1" type="ORF">Y032_0043g806</name>
</gene>
<dbReference type="EMBL" id="JARK01001379">
    <property type="protein sequence ID" value="EYC13593.1"/>
    <property type="molecule type" value="Genomic_DNA"/>
</dbReference>
<evidence type="ECO:0000313" key="2">
    <source>
        <dbReference type="Proteomes" id="UP000024635"/>
    </source>
</evidence>
<dbReference type="Proteomes" id="UP000024635">
    <property type="component" value="Unassembled WGS sequence"/>
</dbReference>
<accession>A0A016UG86</accession>
<reference evidence="2" key="1">
    <citation type="journal article" date="2015" name="Nat. Genet.">
        <title>The genome and transcriptome of the zoonotic hookworm Ancylostoma ceylanicum identify infection-specific gene families.</title>
        <authorList>
            <person name="Schwarz E.M."/>
            <person name="Hu Y."/>
            <person name="Antoshechkin I."/>
            <person name="Miller M.M."/>
            <person name="Sternberg P.W."/>
            <person name="Aroian R.V."/>
        </authorList>
    </citation>
    <scope>NUCLEOTIDE SEQUENCE</scope>
    <source>
        <strain evidence="2">HY135</strain>
    </source>
</reference>
<protein>
    <submittedName>
        <fullName evidence="1">Uncharacterized protein</fullName>
    </submittedName>
</protein>
<dbReference type="AlphaFoldDB" id="A0A016UG86"/>
<evidence type="ECO:0000313" key="1">
    <source>
        <dbReference type="EMBL" id="EYC13593.1"/>
    </source>
</evidence>
<comment type="caution">
    <text evidence="1">The sequence shown here is derived from an EMBL/GenBank/DDBJ whole genome shotgun (WGS) entry which is preliminary data.</text>
</comment>
<sequence length="69" mass="7634">MIFVFVAVKAFTLLLADLAAGFFLQNHSTFYLAIALHSSRFPANESYLSPFNNHSAVSSKIISTEESSY</sequence>
<proteinExistence type="predicted"/>
<name>A0A016UG86_9BILA</name>
<keyword evidence="2" id="KW-1185">Reference proteome</keyword>
<organism evidence="1 2">
    <name type="scientific">Ancylostoma ceylanicum</name>
    <dbReference type="NCBI Taxonomy" id="53326"/>
    <lineage>
        <taxon>Eukaryota</taxon>
        <taxon>Metazoa</taxon>
        <taxon>Ecdysozoa</taxon>
        <taxon>Nematoda</taxon>
        <taxon>Chromadorea</taxon>
        <taxon>Rhabditida</taxon>
        <taxon>Rhabditina</taxon>
        <taxon>Rhabditomorpha</taxon>
        <taxon>Strongyloidea</taxon>
        <taxon>Ancylostomatidae</taxon>
        <taxon>Ancylostomatinae</taxon>
        <taxon>Ancylostoma</taxon>
    </lineage>
</organism>